<comment type="caution">
    <text evidence="2">The sequence shown here is derived from an EMBL/GenBank/DDBJ whole genome shotgun (WGS) entry which is preliminary data.</text>
</comment>
<reference evidence="2 3" key="1">
    <citation type="submission" date="2019-03" db="EMBL/GenBank/DDBJ databases">
        <title>Empedobacter tilapiae sp. nov., isolated from an intestine of Nile tilapia Oreochromis niloticus.</title>
        <authorList>
            <person name="Kim Y.-O."/>
            <person name="Yoon J.-H."/>
        </authorList>
    </citation>
    <scope>NUCLEOTIDE SEQUENCE [LARGE SCALE GENOMIC DNA]</scope>
    <source>
        <strain evidence="2 3">MRS2</strain>
    </source>
</reference>
<dbReference type="Proteomes" id="UP000297998">
    <property type="component" value="Unassembled WGS sequence"/>
</dbReference>
<proteinExistence type="predicted"/>
<keyword evidence="1" id="KW-0732">Signal</keyword>
<organism evidence="2 3">
    <name type="scientific">Empedobacter tilapiae</name>
    <dbReference type="NCBI Taxonomy" id="2491114"/>
    <lineage>
        <taxon>Bacteria</taxon>
        <taxon>Pseudomonadati</taxon>
        <taxon>Bacteroidota</taxon>
        <taxon>Flavobacteriia</taxon>
        <taxon>Flavobacteriales</taxon>
        <taxon>Weeksellaceae</taxon>
        <taxon>Empedobacter</taxon>
    </lineage>
</organism>
<dbReference type="RefSeq" id="WP_135834140.1">
    <property type="nucleotide sequence ID" value="NZ_CAUQWU010000013.1"/>
</dbReference>
<protein>
    <submittedName>
        <fullName evidence="2">Uncharacterized protein</fullName>
    </submittedName>
</protein>
<feature type="signal peptide" evidence="1">
    <location>
        <begin position="1"/>
        <end position="18"/>
    </location>
</feature>
<feature type="chain" id="PRO_5021385881" evidence="1">
    <location>
        <begin position="19"/>
        <end position="200"/>
    </location>
</feature>
<dbReference type="EMBL" id="SRPE01000001">
    <property type="protein sequence ID" value="TGN30280.1"/>
    <property type="molecule type" value="Genomic_DNA"/>
</dbReference>
<keyword evidence="3" id="KW-1185">Reference proteome</keyword>
<accession>A0A4Z1BRY8</accession>
<dbReference type="AlphaFoldDB" id="A0A4Z1BRY8"/>
<evidence type="ECO:0000313" key="3">
    <source>
        <dbReference type="Proteomes" id="UP000297998"/>
    </source>
</evidence>
<name>A0A4Z1BRY8_9FLAO</name>
<sequence length="200" mass="23044">MKKIVIIFFIIISSNLLAQKTETYNSFIKELKKDSKIDKNDKTVYNLLNNFYDEMLQSDTGGIKPETLKKITDFYANKDSKNKQILNMFIAYQNNISDAVANGSIPDSKFQLELINDLQEEIKNTYSDIPVIVLIYNIEALSLDNQSKESANLIESSLKSFPNSIPLKVYKYLSSKDEKIKNDLVKNHSEHWMVQQFGIK</sequence>
<evidence type="ECO:0000256" key="1">
    <source>
        <dbReference type="SAM" id="SignalP"/>
    </source>
</evidence>
<gene>
    <name evidence="2" type="ORF">E4J94_01555</name>
</gene>
<evidence type="ECO:0000313" key="2">
    <source>
        <dbReference type="EMBL" id="TGN30280.1"/>
    </source>
</evidence>
<dbReference type="OrthoDB" id="1246158at2"/>